<reference evidence="17" key="3">
    <citation type="submission" date="2025-09" db="UniProtKB">
        <authorList>
            <consortium name="Ensembl"/>
        </authorList>
    </citation>
    <scope>IDENTIFICATION</scope>
</reference>
<dbReference type="SMART" id="SM00320">
    <property type="entry name" value="WD40"/>
    <property type="match status" value="8"/>
</dbReference>
<keyword evidence="18" id="KW-1185">Reference proteome</keyword>
<dbReference type="Proteomes" id="UP000694397">
    <property type="component" value="Chromosome 3"/>
</dbReference>
<dbReference type="PANTHER" id="PTHR32215">
    <property type="entry name" value="CILIA- AND FLAGELLA-ASSOCIATED PROTEIN 57"/>
    <property type="match status" value="1"/>
</dbReference>
<evidence type="ECO:0000256" key="14">
    <source>
        <dbReference type="SAM" id="Coils"/>
    </source>
</evidence>
<evidence type="ECO:0000256" key="12">
    <source>
        <dbReference type="ARBA" id="ARBA00075729"/>
    </source>
</evidence>
<dbReference type="SUPFAM" id="SSF50978">
    <property type="entry name" value="WD40 repeat-like"/>
    <property type="match status" value="2"/>
</dbReference>
<comment type="subcellular location">
    <subcellularLocation>
        <location evidence="1">Cytoplasm</location>
        <location evidence="1">Cytoskeleton</location>
        <location evidence="1">Cilium axoneme</location>
    </subcellularLocation>
</comment>
<evidence type="ECO:0000256" key="6">
    <source>
        <dbReference type="ARBA" id="ARBA00023212"/>
    </source>
</evidence>
<evidence type="ECO:0000256" key="3">
    <source>
        <dbReference type="ARBA" id="ARBA00022574"/>
    </source>
</evidence>
<feature type="repeat" description="WD" evidence="13">
    <location>
        <begin position="376"/>
        <end position="417"/>
    </location>
</feature>
<feature type="coiled-coil region" evidence="14">
    <location>
        <begin position="685"/>
        <end position="752"/>
    </location>
</feature>
<evidence type="ECO:0000256" key="5">
    <source>
        <dbReference type="ARBA" id="ARBA00023054"/>
    </source>
</evidence>
<dbReference type="OrthoDB" id="10251741at2759"/>
<dbReference type="InterPro" id="IPR036322">
    <property type="entry name" value="WD40_repeat_dom_sf"/>
</dbReference>
<dbReference type="FunFam" id="2.130.10.10:FF:000271">
    <property type="entry name" value="cilia- and flagella-associated protein 57"/>
    <property type="match status" value="1"/>
</dbReference>
<feature type="coiled-coil region" evidence="14">
    <location>
        <begin position="1098"/>
        <end position="1164"/>
    </location>
</feature>
<dbReference type="InterPro" id="IPR015943">
    <property type="entry name" value="WD40/YVTN_repeat-like_dom_sf"/>
</dbReference>
<dbReference type="AlphaFoldDB" id="A0A8C9TP88"/>
<comment type="subunit">
    <text evidence="10">May form homodimers. Associates with components of the nexin-dynein regulatory complex (N-DRC) and the CFAP184:CFAP263 complex.</text>
</comment>
<feature type="repeat" description="WD" evidence="13">
    <location>
        <begin position="499"/>
        <end position="540"/>
    </location>
</feature>
<evidence type="ECO:0000313" key="17">
    <source>
        <dbReference type="Ensembl" id="ENSSFOP00015049869.1"/>
    </source>
</evidence>
<evidence type="ECO:0000256" key="9">
    <source>
        <dbReference type="ARBA" id="ARBA00061460"/>
    </source>
</evidence>
<keyword evidence="2" id="KW-0963">Cytoplasm</keyword>
<name>A0A8C9TP88_SCLFO</name>
<keyword evidence="5 14" id="KW-0175">Coiled coil</keyword>
<keyword evidence="6" id="KW-0206">Cytoskeleton</keyword>
<evidence type="ECO:0000256" key="10">
    <source>
        <dbReference type="ARBA" id="ARBA00064509"/>
    </source>
</evidence>
<feature type="repeat" description="WD" evidence="13">
    <location>
        <begin position="625"/>
        <end position="658"/>
    </location>
</feature>
<dbReference type="Gene3D" id="1.10.287.1490">
    <property type="match status" value="1"/>
</dbReference>
<dbReference type="InterPro" id="IPR001680">
    <property type="entry name" value="WD40_rpt"/>
</dbReference>
<proteinExistence type="inferred from homology"/>
<dbReference type="PANTHER" id="PTHR32215:SF0">
    <property type="entry name" value="CILIA- AND FLAGELLA-ASSOCIATED PROTEIN 57"/>
    <property type="match status" value="1"/>
</dbReference>
<reference evidence="17 18" key="1">
    <citation type="submission" date="2019-04" db="EMBL/GenBank/DDBJ databases">
        <authorList>
            <consortium name="Wellcome Sanger Institute Data Sharing"/>
        </authorList>
    </citation>
    <scope>NUCLEOTIDE SEQUENCE [LARGE SCALE GENOMIC DNA]</scope>
</reference>
<organism evidence="17 18">
    <name type="scientific">Scleropages formosus</name>
    <name type="common">Asian bonytongue</name>
    <name type="synonym">Osteoglossum formosum</name>
    <dbReference type="NCBI Taxonomy" id="113540"/>
    <lineage>
        <taxon>Eukaryota</taxon>
        <taxon>Metazoa</taxon>
        <taxon>Chordata</taxon>
        <taxon>Craniata</taxon>
        <taxon>Vertebrata</taxon>
        <taxon>Euteleostomi</taxon>
        <taxon>Actinopterygii</taxon>
        <taxon>Neopterygii</taxon>
        <taxon>Teleostei</taxon>
        <taxon>Osteoglossocephala</taxon>
        <taxon>Osteoglossomorpha</taxon>
        <taxon>Osteoglossiformes</taxon>
        <taxon>Osteoglossidae</taxon>
        <taxon>Scleropages</taxon>
    </lineage>
</organism>
<comment type="function">
    <text evidence="8">Associates with components of the nexin-dynein regulatory complex (N-DRC), a key regulator of ciliary/flagellar motility, and might act as an inner dynein arm (IDA) hub or linkage.</text>
</comment>
<evidence type="ECO:0000256" key="2">
    <source>
        <dbReference type="ARBA" id="ARBA00022490"/>
    </source>
</evidence>
<dbReference type="GO" id="GO:0005930">
    <property type="term" value="C:axoneme"/>
    <property type="evidence" value="ECO:0007669"/>
    <property type="project" value="UniProtKB-SubCell"/>
</dbReference>
<dbReference type="FunFam" id="1.10.287.1490:FF:000014">
    <property type="entry name" value="AGAP008095-PA"/>
    <property type="match status" value="1"/>
</dbReference>
<dbReference type="GeneTree" id="ENSGT00620000088018"/>
<feature type="coiled-coil region" evidence="14">
    <location>
        <begin position="795"/>
        <end position="1049"/>
    </location>
</feature>
<evidence type="ECO:0000256" key="15">
    <source>
        <dbReference type="SAM" id="MobiDB-lite"/>
    </source>
</evidence>
<dbReference type="PROSITE" id="PS50294">
    <property type="entry name" value="WD_REPEATS_REGION"/>
    <property type="match status" value="1"/>
</dbReference>
<dbReference type="Gene3D" id="2.130.10.10">
    <property type="entry name" value="YVTN repeat-like/Quinoprotein amine dehydrogenase"/>
    <property type="match status" value="2"/>
</dbReference>
<dbReference type="PROSITE" id="PS50082">
    <property type="entry name" value="WD_REPEATS_2"/>
    <property type="match status" value="3"/>
</dbReference>
<comment type="similarity">
    <text evidence="9">Belongs to the CFAP57 family.</text>
</comment>
<dbReference type="Pfam" id="PF23414">
    <property type="entry name" value="Beta-prop_EML_2"/>
    <property type="match status" value="1"/>
</dbReference>
<evidence type="ECO:0000256" key="7">
    <source>
        <dbReference type="ARBA" id="ARBA00023273"/>
    </source>
</evidence>
<keyword evidence="3 13" id="KW-0853">WD repeat</keyword>
<protein>
    <recommendedName>
        <fullName evidence="11">Cilia- and flagella-associated protein 57</fullName>
    </recommendedName>
    <alternativeName>
        <fullName evidence="12">WD repeat-containing protein 65</fullName>
    </alternativeName>
</protein>
<dbReference type="FunFam" id="2.130.10.10:FF:000357">
    <property type="entry name" value="Cilia and flagella associated protein 57"/>
    <property type="match status" value="1"/>
</dbReference>
<gene>
    <name evidence="17" type="primary">CFAP57</name>
    <name evidence="17" type="synonym">cfap57</name>
</gene>
<reference evidence="17" key="2">
    <citation type="submission" date="2025-08" db="UniProtKB">
        <authorList>
            <consortium name="Ensembl"/>
        </authorList>
    </citation>
    <scope>IDENTIFICATION</scope>
</reference>
<evidence type="ECO:0000256" key="11">
    <source>
        <dbReference type="ARBA" id="ARBA00074539"/>
    </source>
</evidence>
<accession>A0A8C9TP88</accession>
<dbReference type="InterPro" id="IPR055442">
    <property type="entry name" value="Beta-prop_EML-like_2nd"/>
</dbReference>
<dbReference type="Ensembl" id="ENSSFOT00015055058.1">
    <property type="protein sequence ID" value="ENSSFOP00015049869.1"/>
    <property type="gene ID" value="ENSSFOG00015013433.2"/>
</dbReference>
<evidence type="ECO:0000256" key="4">
    <source>
        <dbReference type="ARBA" id="ARBA00022737"/>
    </source>
</evidence>
<feature type="domain" description="EML-like second beta-propeller" evidence="16">
    <location>
        <begin position="384"/>
        <end position="658"/>
    </location>
</feature>
<evidence type="ECO:0000313" key="18">
    <source>
        <dbReference type="Proteomes" id="UP000694397"/>
    </source>
</evidence>
<evidence type="ECO:0000256" key="1">
    <source>
        <dbReference type="ARBA" id="ARBA00004430"/>
    </source>
</evidence>
<evidence type="ECO:0000259" key="16">
    <source>
        <dbReference type="Pfam" id="PF23414"/>
    </source>
</evidence>
<keyword evidence="4" id="KW-0677">Repeat</keyword>
<sequence>MSSAELQSHFIVGLRRDVTNNLCFFEEQIIIFPAGNNCVFYNILQKWQRFIPGTEKSQGMRALAISPNCRYLAVSERGEKGTITVHDLQHEHSKKRKVLSGGETPVKEFVCMAFSSDSKYLIGQSGAPDWTLFYWMWEKHKLMATVKTSGITNPVNQVSFNPQDNTQICVIGNGIFKIFRYTEGVLKQSNFLKLETHNFLSHVWMSQERVIAGTEAGRLTVFESGELRWEMSVTSNITTQEAQRISKAETVHRRFNVSTERKKQDDAATASSHLPRVTAIAAYSKGFACSAGPGIVCLFEKTEKDSYRKGREIQIPQDECINESSQAEQQEINTLCISPCEETLVVTTDFGQLYSITLSSAEMSKGEQAHFEFLSHSFHSGVITGLSVCIRKPLVATCSLDHSVRIWNYDTNTLELYKGFQEEAYSIALHPSGLFVLVGFADKLRWMNLLIDDIRTFKEFTVRGCRECVFSHGGHLFAAVNGNIIQIYSSTTFENTLNLKGHNGKVRGIVWSMDDSRLVSCGMDGAVYEWNTLNGKRESESVLKSCSYNSVTMSPDGKTFFSVGTDCTVKEIQDYQILRELPAEGVVCTTITMSRSGRVLFAGTSIGTIRVIKYPLPIVKNWIEYQAHAAPVTKMVITCDDQYLLTVSEDCCLFIWKIIEKEGRVLRRDKEVYYTEEVLITKYDLEEKNQMMLELKTKVEELKIQNEYQLRLTDMNYSDKIKELTEKFIQEIDSLKAKNQALQTKKEEEEVSHQQVMMELMERHSKEKQDLGISFSQNSWLCCCSQKLMLEYEKYDELQLKSQSMQEDYEQQLQNMEQSKRQALEELTLHYETKLQEKVFTLGQCQEESRQQVREFEECKKQMEEDGEREIQDIRIKYERKLREEKEANLRLKGETGVMRKKFSSLQKEIDEKNMEIETMKAEQQKLQRVIKSLEKDIQGLKKEIQERDETIQDKEKRIYDLKKKNQELEKFKFVLDYKIKELRKQIEPRENDIRELKEQTQEMEGELEQFQKRNTQLELNITDLKLRLKAVEKEKHREMQRVRDIEAVVRKFKTDLHNCVGFIQEPKKLKDSICELYSRYIQQSDVVDIAGVEVEIQSEYNRQRDQLERNLASLKKKLAKDSEVYRANNIRIMKENVSLIKEINDLRQELRLVRSQVQEYESQGSSGRRIRKQSLFEVKASEPHVRQHGSAQGQRLQRPTGFPRQTRRRTFCLVTLCSSHILIPCVTNSSVIFKNTDILQFLYVLLIAFSC</sequence>
<dbReference type="InterPro" id="IPR052993">
    <property type="entry name" value="CFA-57"/>
</dbReference>
<keyword evidence="7" id="KW-0966">Cell projection</keyword>
<evidence type="ECO:0000256" key="13">
    <source>
        <dbReference type="PROSITE-ProRule" id="PRU00221"/>
    </source>
</evidence>
<feature type="region of interest" description="Disordered" evidence="15">
    <location>
        <begin position="1182"/>
        <end position="1201"/>
    </location>
</feature>
<evidence type="ECO:0000256" key="8">
    <source>
        <dbReference type="ARBA" id="ARBA00054720"/>
    </source>
</evidence>